<name>A0ABP8YTG1_9ACTN</name>
<evidence type="ECO:0000313" key="2">
    <source>
        <dbReference type="Proteomes" id="UP001500822"/>
    </source>
</evidence>
<gene>
    <name evidence="1" type="ORF">GCM10023217_03680</name>
</gene>
<evidence type="ECO:0000313" key="1">
    <source>
        <dbReference type="EMBL" id="GAA4739167.1"/>
    </source>
</evidence>
<accession>A0ABP8YTG1</accession>
<comment type="caution">
    <text evidence="1">The sequence shown here is derived from an EMBL/GenBank/DDBJ whole genome shotgun (WGS) entry which is preliminary data.</text>
</comment>
<proteinExistence type="predicted"/>
<dbReference type="Proteomes" id="UP001500822">
    <property type="component" value="Unassembled WGS sequence"/>
</dbReference>
<dbReference type="EMBL" id="BAABIE010000001">
    <property type="protein sequence ID" value="GAA4739167.1"/>
    <property type="molecule type" value="Genomic_DNA"/>
</dbReference>
<organism evidence="1 2">
    <name type="scientific">Gordonia alkaliphila</name>
    <dbReference type="NCBI Taxonomy" id="1053547"/>
    <lineage>
        <taxon>Bacteria</taxon>
        <taxon>Bacillati</taxon>
        <taxon>Actinomycetota</taxon>
        <taxon>Actinomycetes</taxon>
        <taxon>Mycobacteriales</taxon>
        <taxon>Gordoniaceae</taxon>
        <taxon>Gordonia</taxon>
    </lineage>
</organism>
<keyword evidence="2" id="KW-1185">Reference proteome</keyword>
<reference evidence="2" key="1">
    <citation type="journal article" date="2019" name="Int. J. Syst. Evol. Microbiol.">
        <title>The Global Catalogue of Microorganisms (GCM) 10K type strain sequencing project: providing services to taxonomists for standard genome sequencing and annotation.</title>
        <authorList>
            <consortium name="The Broad Institute Genomics Platform"/>
            <consortium name="The Broad Institute Genome Sequencing Center for Infectious Disease"/>
            <person name="Wu L."/>
            <person name="Ma J."/>
        </authorList>
    </citation>
    <scope>NUCLEOTIDE SEQUENCE [LARGE SCALE GENOMIC DNA]</scope>
    <source>
        <strain evidence="2">JCM 18077</strain>
    </source>
</reference>
<sequence>MRITEMAEIFQRHWPVIWRIDAAEAARAEGADRVVYVPGPCGGDKYGFERWAGWAEITICADPVFGAARALYTILGLDPAYGRNLGLDQEVSFAAGRGLLGLDVEQRFLGPSDPDPESVIDIDRIADLLPV</sequence>
<protein>
    <submittedName>
        <fullName evidence="1">Uncharacterized protein</fullName>
    </submittedName>
</protein>